<protein>
    <submittedName>
        <fullName evidence="2">Uncharacterized protein</fullName>
    </submittedName>
</protein>
<dbReference type="Proteomes" id="UP000315003">
    <property type="component" value="Chromosome"/>
</dbReference>
<feature type="transmembrane region" description="Helical" evidence="1">
    <location>
        <begin position="37"/>
        <end position="55"/>
    </location>
</feature>
<keyword evidence="1" id="KW-1133">Transmembrane helix</keyword>
<reference evidence="2 3" key="1">
    <citation type="submission" date="2019-02" db="EMBL/GenBank/DDBJ databases">
        <title>Deep-cultivation of Planctomycetes and their phenomic and genomic characterization uncovers novel biology.</title>
        <authorList>
            <person name="Wiegand S."/>
            <person name="Jogler M."/>
            <person name="Boedeker C."/>
            <person name="Pinto D."/>
            <person name="Vollmers J."/>
            <person name="Rivas-Marin E."/>
            <person name="Kohn T."/>
            <person name="Peeters S.H."/>
            <person name="Heuer A."/>
            <person name="Rast P."/>
            <person name="Oberbeckmann S."/>
            <person name="Bunk B."/>
            <person name="Jeske O."/>
            <person name="Meyerdierks A."/>
            <person name="Storesund J.E."/>
            <person name="Kallscheuer N."/>
            <person name="Luecker S."/>
            <person name="Lage O.M."/>
            <person name="Pohl T."/>
            <person name="Merkel B.J."/>
            <person name="Hornburger P."/>
            <person name="Mueller R.-W."/>
            <person name="Bruemmer F."/>
            <person name="Labrenz M."/>
            <person name="Spormann A.M."/>
            <person name="Op den Camp H."/>
            <person name="Overmann J."/>
            <person name="Amann R."/>
            <person name="Jetten M.S.M."/>
            <person name="Mascher T."/>
            <person name="Medema M.H."/>
            <person name="Devos D.P."/>
            <person name="Kaster A.-K."/>
            <person name="Ovreas L."/>
            <person name="Rohde M."/>
            <person name="Galperin M.Y."/>
            <person name="Jogler C."/>
        </authorList>
    </citation>
    <scope>NUCLEOTIDE SEQUENCE [LARGE SCALE GENOMIC DNA]</scope>
    <source>
        <strain evidence="2 3">SV_7m_r</strain>
    </source>
</reference>
<dbReference type="AlphaFoldDB" id="A0A517T1N2"/>
<dbReference type="PANTHER" id="PTHR34351">
    <property type="entry name" value="SLR1927 PROTEIN-RELATED"/>
    <property type="match status" value="1"/>
</dbReference>
<proteinExistence type="predicted"/>
<keyword evidence="3" id="KW-1185">Reference proteome</keyword>
<keyword evidence="1" id="KW-0472">Membrane</keyword>
<evidence type="ECO:0000313" key="2">
    <source>
        <dbReference type="EMBL" id="QDT62288.1"/>
    </source>
</evidence>
<sequence>MAMGHAAPRQGYKLTSILTTDFCPWANRFVYWLKEPVGWLFVAMNISVIVGLYFSPVGWSIASALLTLMLVGIAWPWVAVRAVKVELSPGTPAMNEESSCVMVVKVRNRLPIPIWGLAVEGFFDPFDADQVEQEVHAAAVAPFALASVPPLCRAEYQIEVSPRLRGCYPKHEPQVCCAFPFAIWTARRKLADSGQVIVWPKLYEMNHGQVVAGRLTQQCGEGSCPDRSGDFLGTREFRRGDSARQVNWVASAKLDSLIVNERGGPRQSHLNLWVDTVDHGDGIDELSQRMRVAASVITAGQQKGVSMSVTVGDRTVQLTSAVVSTRAVLDRLAMVPLEGCSCRSALMAAGRTDLLITGTQCEPFAQRLSKLAGQPAAWGGLGTLLQVTHRGALSGAGVVVQPEDLADQQMIAKVVAAIWKEIGNVQAAA</sequence>
<accession>A0A517T1N2</accession>
<gene>
    <name evidence="2" type="ORF">SV7mr_48350</name>
</gene>
<organism evidence="2 3">
    <name type="scientific">Stieleria bergensis</name>
    <dbReference type="NCBI Taxonomy" id="2528025"/>
    <lineage>
        <taxon>Bacteria</taxon>
        <taxon>Pseudomonadati</taxon>
        <taxon>Planctomycetota</taxon>
        <taxon>Planctomycetia</taxon>
        <taxon>Pirellulales</taxon>
        <taxon>Pirellulaceae</taxon>
        <taxon>Stieleria</taxon>
    </lineage>
</organism>
<evidence type="ECO:0000313" key="3">
    <source>
        <dbReference type="Proteomes" id="UP000315003"/>
    </source>
</evidence>
<keyword evidence="1" id="KW-0812">Transmembrane</keyword>
<evidence type="ECO:0000256" key="1">
    <source>
        <dbReference type="SAM" id="Phobius"/>
    </source>
</evidence>
<name>A0A517T1N2_9BACT</name>
<dbReference type="OrthoDB" id="261597at2"/>
<dbReference type="PANTHER" id="PTHR34351:SF1">
    <property type="entry name" value="SLR1927 PROTEIN"/>
    <property type="match status" value="1"/>
</dbReference>
<dbReference type="EMBL" id="CP036272">
    <property type="protein sequence ID" value="QDT62288.1"/>
    <property type="molecule type" value="Genomic_DNA"/>
</dbReference>